<dbReference type="SUPFAM" id="SSF57701">
    <property type="entry name" value="Zn2/Cys6 DNA-binding domain"/>
    <property type="match status" value="1"/>
</dbReference>
<dbReference type="OrthoDB" id="3598904at2759"/>
<dbReference type="Gene3D" id="4.10.240.10">
    <property type="entry name" value="Zn(2)-C6 fungal-type DNA-binding domain"/>
    <property type="match status" value="1"/>
</dbReference>
<organism evidence="8 9">
    <name type="scientific">Aspergillus campestris (strain IBT 28561)</name>
    <dbReference type="NCBI Taxonomy" id="1392248"/>
    <lineage>
        <taxon>Eukaryota</taxon>
        <taxon>Fungi</taxon>
        <taxon>Dikarya</taxon>
        <taxon>Ascomycota</taxon>
        <taxon>Pezizomycotina</taxon>
        <taxon>Eurotiomycetes</taxon>
        <taxon>Eurotiomycetidae</taxon>
        <taxon>Eurotiales</taxon>
        <taxon>Aspergillaceae</taxon>
        <taxon>Aspergillus</taxon>
        <taxon>Aspergillus subgen. Circumdati</taxon>
    </lineage>
</organism>
<dbReference type="AlphaFoldDB" id="A0A2I1D2C8"/>
<dbReference type="Pfam" id="PF11951">
    <property type="entry name" value="Fungal_trans_2"/>
    <property type="match status" value="1"/>
</dbReference>
<evidence type="ECO:0000256" key="3">
    <source>
        <dbReference type="ARBA" id="ARBA00023125"/>
    </source>
</evidence>
<feature type="compositionally biased region" description="Basic and acidic residues" evidence="6">
    <location>
        <begin position="181"/>
        <end position="190"/>
    </location>
</feature>
<dbReference type="GO" id="GO:0008270">
    <property type="term" value="F:zinc ion binding"/>
    <property type="evidence" value="ECO:0007669"/>
    <property type="project" value="InterPro"/>
</dbReference>
<name>A0A2I1D2C8_ASPC2</name>
<reference evidence="8" key="1">
    <citation type="submission" date="2016-12" db="EMBL/GenBank/DDBJ databases">
        <title>The genomes of Aspergillus section Nigri reveals drivers in fungal speciation.</title>
        <authorList>
            <consortium name="DOE Joint Genome Institute"/>
            <person name="Vesth T.C."/>
            <person name="Nybo J."/>
            <person name="Theobald S."/>
            <person name="Brandl J."/>
            <person name="Frisvad J.C."/>
            <person name="Nielsen K.F."/>
            <person name="Lyhne E.K."/>
            <person name="Kogle M.E."/>
            <person name="Kuo A."/>
            <person name="Riley R."/>
            <person name="Clum A."/>
            <person name="Nolan M."/>
            <person name="Lipzen A."/>
            <person name="Salamov A."/>
            <person name="Henrissat B."/>
            <person name="Wiebenga A."/>
            <person name="De vries R.P."/>
            <person name="Grigoriev I.V."/>
            <person name="Mortensen U.H."/>
            <person name="Andersen M.R."/>
            <person name="Baker S.E."/>
        </authorList>
    </citation>
    <scope>NUCLEOTIDE SEQUENCE</scope>
    <source>
        <strain evidence="8">IBT 28561</strain>
    </source>
</reference>
<dbReference type="SMART" id="SM00066">
    <property type="entry name" value="GAL4"/>
    <property type="match status" value="1"/>
</dbReference>
<evidence type="ECO:0000256" key="6">
    <source>
        <dbReference type="SAM" id="MobiDB-lite"/>
    </source>
</evidence>
<dbReference type="PANTHER" id="PTHR37534:SF49">
    <property type="entry name" value="LYSINE BIOSYNTHESIS REGULATORY PROTEIN LYS14"/>
    <property type="match status" value="1"/>
</dbReference>
<dbReference type="GO" id="GO:0000981">
    <property type="term" value="F:DNA-binding transcription factor activity, RNA polymerase II-specific"/>
    <property type="evidence" value="ECO:0007669"/>
    <property type="project" value="InterPro"/>
</dbReference>
<dbReference type="EMBL" id="MSFM01000006">
    <property type="protein sequence ID" value="PKY04016.1"/>
    <property type="molecule type" value="Genomic_DNA"/>
</dbReference>
<keyword evidence="3" id="KW-0238">DNA-binding</keyword>
<keyword evidence="9" id="KW-1185">Reference proteome</keyword>
<dbReference type="VEuPathDB" id="FungiDB:P168DRAFT_327037"/>
<feature type="compositionally biased region" description="Polar residues" evidence="6">
    <location>
        <begin position="192"/>
        <end position="208"/>
    </location>
</feature>
<dbReference type="PANTHER" id="PTHR37534">
    <property type="entry name" value="TRANSCRIPTIONAL ACTIVATOR PROTEIN UGA3"/>
    <property type="match status" value="1"/>
</dbReference>
<feature type="region of interest" description="Disordered" evidence="6">
    <location>
        <begin position="179"/>
        <end position="208"/>
    </location>
</feature>
<comment type="caution">
    <text evidence="8">The sequence shown here is derived from an EMBL/GenBank/DDBJ whole genome shotgun (WGS) entry which is preliminary data.</text>
</comment>
<feature type="region of interest" description="Disordered" evidence="6">
    <location>
        <begin position="230"/>
        <end position="250"/>
    </location>
</feature>
<evidence type="ECO:0000259" key="7">
    <source>
        <dbReference type="PROSITE" id="PS50048"/>
    </source>
</evidence>
<dbReference type="Pfam" id="PF00172">
    <property type="entry name" value="Zn_clus"/>
    <property type="match status" value="1"/>
</dbReference>
<dbReference type="GO" id="GO:0005634">
    <property type="term" value="C:nucleus"/>
    <property type="evidence" value="ECO:0007669"/>
    <property type="project" value="UniProtKB-SubCell"/>
</dbReference>
<keyword evidence="4" id="KW-0804">Transcription</keyword>
<dbReference type="GO" id="GO:0045944">
    <property type="term" value="P:positive regulation of transcription by RNA polymerase II"/>
    <property type="evidence" value="ECO:0007669"/>
    <property type="project" value="TreeGrafter"/>
</dbReference>
<evidence type="ECO:0000313" key="9">
    <source>
        <dbReference type="Proteomes" id="UP000234254"/>
    </source>
</evidence>
<dbReference type="InterPro" id="IPR036864">
    <property type="entry name" value="Zn2-C6_fun-type_DNA-bd_sf"/>
</dbReference>
<evidence type="ECO:0000313" key="8">
    <source>
        <dbReference type="EMBL" id="PKY04016.1"/>
    </source>
</evidence>
<evidence type="ECO:0000256" key="2">
    <source>
        <dbReference type="ARBA" id="ARBA00023015"/>
    </source>
</evidence>
<dbReference type="CDD" id="cd00067">
    <property type="entry name" value="GAL4"/>
    <property type="match status" value="1"/>
</dbReference>
<dbReference type="InterPro" id="IPR021858">
    <property type="entry name" value="Fun_TF"/>
</dbReference>
<gene>
    <name evidence="8" type="ORF">P168DRAFT_327037</name>
</gene>
<dbReference type="GO" id="GO:0000976">
    <property type="term" value="F:transcription cis-regulatory region binding"/>
    <property type="evidence" value="ECO:0007669"/>
    <property type="project" value="TreeGrafter"/>
</dbReference>
<dbReference type="PROSITE" id="PS50048">
    <property type="entry name" value="ZN2_CY6_FUNGAL_2"/>
    <property type="match status" value="1"/>
</dbReference>
<evidence type="ECO:0000256" key="1">
    <source>
        <dbReference type="ARBA" id="ARBA00004123"/>
    </source>
</evidence>
<accession>A0A2I1D2C8</accession>
<keyword evidence="5" id="KW-0539">Nucleus</keyword>
<dbReference type="Proteomes" id="UP000234254">
    <property type="component" value="Unassembled WGS sequence"/>
</dbReference>
<evidence type="ECO:0000256" key="4">
    <source>
        <dbReference type="ARBA" id="ARBA00023163"/>
    </source>
</evidence>
<dbReference type="RefSeq" id="XP_024692610.1">
    <property type="nucleotide sequence ID" value="XM_024841193.1"/>
</dbReference>
<dbReference type="GeneID" id="36548717"/>
<comment type="subcellular location">
    <subcellularLocation>
        <location evidence="1">Nucleus</location>
    </subcellularLocation>
</comment>
<keyword evidence="2" id="KW-0805">Transcription regulation</keyword>
<sequence>MTGRTLVMSNRRGSARKQLPLRLPIIAPKDDIHASSSALSIPALIKASIPRSRLRFPPRSRSGCWTCRSRKVKCDETHPQCNQCARLGHLCDYQPRLCFRDDTRRVRERMSDIDTTGNAVWDSPSSIAHTDTSAGTFTLDVLPPFQMLASDEEREKKAQSSVPGTYHVICVPASFSDLPEYAEHEPDGPKDLSSSPEPGSGSNRLTANVSEVSDPNVLILRSFRDARGNPYLSPRNSPHSPNSDLRESSLSSVSAYTTVPDLTEEDRPCPLQPHEIFLLDHFRTAAWRKIIPWAGIFESPSGYEINADVFDQEAAEFPPLLYAMMAISALSLYRQGVDQHTDPSLYCQQAFSSLQASMSDDKILLSDGPFLAHFLILVFETAAAKSSDLIISQHHISRILRLALLRRCTFGSERFSSIVWWVCHIDLYSLLSGAGAGEFVQAAVGNGLLSSSEHSHVFDESDMYGFQGVLLHLYQEHFALAVQLGLSAAELRRLRSLSPSPHGGQRLQEMEELRQALRQLWNSPEALDLVHNQATLPKRLREIFHQISIVFHTTILFSYTSLWPEQGSELNGTADHEMQHHATMILRLVEAMASTTGDSDRHLHIFPIFLAGVGAPWGDLKIRAWELLSILEEEEMGYRAAATCYMLQLVYERQMQQAEDGTQTLVVDWMDLLSGQDTQSTLYA</sequence>
<dbReference type="PROSITE" id="PS00463">
    <property type="entry name" value="ZN2_CY6_FUNGAL_1"/>
    <property type="match status" value="1"/>
</dbReference>
<proteinExistence type="predicted"/>
<feature type="domain" description="Zn(2)-C6 fungal-type" evidence="7">
    <location>
        <begin position="63"/>
        <end position="93"/>
    </location>
</feature>
<protein>
    <recommendedName>
        <fullName evidence="7">Zn(2)-C6 fungal-type domain-containing protein</fullName>
    </recommendedName>
</protein>
<evidence type="ECO:0000256" key="5">
    <source>
        <dbReference type="ARBA" id="ARBA00023242"/>
    </source>
</evidence>
<dbReference type="InterPro" id="IPR001138">
    <property type="entry name" value="Zn2Cys6_DnaBD"/>
</dbReference>
<feature type="compositionally biased region" description="Low complexity" evidence="6">
    <location>
        <begin position="240"/>
        <end position="250"/>
    </location>
</feature>